<keyword evidence="4 8" id="KW-0378">Hydrolase</keyword>
<dbReference type="InterPro" id="IPR034182">
    <property type="entry name" value="Kexin/furin"/>
</dbReference>
<evidence type="ECO:0000313" key="11">
    <source>
        <dbReference type="Proteomes" id="UP000002964"/>
    </source>
</evidence>
<dbReference type="Pfam" id="PF00353">
    <property type="entry name" value="HemolysinCabind"/>
    <property type="match status" value="1"/>
</dbReference>
<dbReference type="InterPro" id="IPR011049">
    <property type="entry name" value="Serralysin-like_metalloprot_C"/>
</dbReference>
<dbReference type="InterPro" id="IPR000209">
    <property type="entry name" value="Peptidase_S8/S53_dom"/>
</dbReference>
<dbReference type="eggNOG" id="COG4935">
    <property type="taxonomic scope" value="Bacteria"/>
</dbReference>
<dbReference type="InterPro" id="IPR008979">
    <property type="entry name" value="Galactose-bd-like_sf"/>
</dbReference>
<dbReference type="InterPro" id="IPR036852">
    <property type="entry name" value="Peptidase_S8/S53_dom_sf"/>
</dbReference>
<dbReference type="GO" id="GO:0005737">
    <property type="term" value="C:cytoplasm"/>
    <property type="evidence" value="ECO:0007669"/>
    <property type="project" value="UniProtKB-ARBA"/>
</dbReference>
<evidence type="ECO:0000256" key="8">
    <source>
        <dbReference type="PROSITE-ProRule" id="PRU01240"/>
    </source>
</evidence>
<sequence>MLPTDPYFLPYQWHLLNFGQFGGRPGVDLNVVPVWEDYTGANVTVGVFDAGTQVTHPDLQPNWDPDLQPMMAGHPVNPSPYGWGEEVGAHGTAVAGLILGARNGQGIVGVAYDATFGVGIYDPDSEAWAVSGASSYEAFSETLNHQRFLYDVTNSSYGTNTPLTDQNFSETAGIESSVILGRNGLGTINVIAAGNEKTGSRPVDGMDRDARWSTDGGFEALRQTVSVAAGTNQGDIMWYSNPGASLLVTAPVSYNLPAEDVANTLMPFQSTTTDLLGTDGYSVDNSPEIDDNYSDQMAGTSAAAPMVTGVVALMLEANPALGYRDVQEILALSARPNWQQGATEVDRWQTNGADHFNGGGMRFSHDYGFGFVDALAAVRIAETWTEQRTRFNEVSIPEPLSLNLNDVPIPDNSGEPLSYSFEVTDAFEVEWIEVGVAIEHEWWGDLAISVISPAGTESRLLVRPGVVPDSVLDYRVAIDDQFDPEMNQGMQGREDLDTSFVSTASRGESTLGTWTVQVWDLGEGAANGELDGLGLQLYGNPEGETTETFFYTDRYADLASAEPWRQTLATDGEARINAAAVTSDTVIHLTPGITGEIAGTPFRLAPGSQVTEAIGGDGADALFAATWDSILFGGRGDDLLFGNAGADILVGGRGTDLMRGAAGADRFVFETDSGRDRIADFDPNNDLIEVDQAINGQILAGPSTLLETAFTDAQGNAVINLGAGNQVTLLGLSVDELSSDVFSLV</sequence>
<evidence type="ECO:0000313" key="10">
    <source>
        <dbReference type="EMBL" id="EIC21491.1"/>
    </source>
</evidence>
<dbReference type="Gene3D" id="3.40.50.200">
    <property type="entry name" value="Peptidase S8/S53 domain"/>
    <property type="match status" value="1"/>
</dbReference>
<dbReference type="InterPro" id="IPR022398">
    <property type="entry name" value="Peptidase_S8_His-AS"/>
</dbReference>
<dbReference type="GO" id="GO:0005509">
    <property type="term" value="F:calcium ion binding"/>
    <property type="evidence" value="ECO:0007669"/>
    <property type="project" value="InterPro"/>
</dbReference>
<evidence type="ECO:0000256" key="5">
    <source>
        <dbReference type="ARBA" id="ARBA00022825"/>
    </source>
</evidence>
<feature type="active site" description="Charge relay system" evidence="7 8">
    <location>
        <position position="301"/>
    </location>
</feature>
<keyword evidence="3" id="KW-0732">Signal</keyword>
<dbReference type="PROSITE" id="PS00137">
    <property type="entry name" value="SUBTILASE_HIS"/>
    <property type="match status" value="1"/>
</dbReference>
<dbReference type="PROSITE" id="PS51892">
    <property type="entry name" value="SUBTILASE"/>
    <property type="match status" value="1"/>
</dbReference>
<keyword evidence="5 8" id="KW-0720">Serine protease</keyword>
<dbReference type="GO" id="GO:0004252">
    <property type="term" value="F:serine-type endopeptidase activity"/>
    <property type="evidence" value="ECO:0007669"/>
    <property type="project" value="UniProtKB-UniRule"/>
</dbReference>
<feature type="domain" description="P/Homo B" evidence="9">
    <location>
        <begin position="395"/>
        <end position="543"/>
    </location>
</feature>
<dbReference type="PROSITE" id="PS51829">
    <property type="entry name" value="P_HOMO_B"/>
    <property type="match status" value="1"/>
</dbReference>
<dbReference type="Proteomes" id="UP000002964">
    <property type="component" value="Unassembled WGS sequence"/>
</dbReference>
<dbReference type="SUPFAM" id="SSF49785">
    <property type="entry name" value="Galactose-binding domain-like"/>
    <property type="match status" value="1"/>
</dbReference>
<dbReference type="Pfam" id="PF00082">
    <property type="entry name" value="Peptidase_S8"/>
    <property type="match status" value="1"/>
</dbReference>
<keyword evidence="11" id="KW-1185">Reference proteome</keyword>
<dbReference type="Gene3D" id="2.60.120.260">
    <property type="entry name" value="Galactose-binding domain-like"/>
    <property type="match status" value="1"/>
</dbReference>
<feature type="active site" description="Charge relay system" evidence="7 8">
    <location>
        <position position="49"/>
    </location>
</feature>
<dbReference type="PROSITE" id="PS00330">
    <property type="entry name" value="HEMOLYSIN_CALCIUM"/>
    <property type="match status" value="1"/>
</dbReference>
<dbReference type="eggNOG" id="COG1404">
    <property type="taxonomic scope" value="Bacteria"/>
</dbReference>
<evidence type="ECO:0000256" key="2">
    <source>
        <dbReference type="ARBA" id="ARBA00022670"/>
    </source>
</evidence>
<dbReference type="InterPro" id="IPR023828">
    <property type="entry name" value="Peptidase_S8_Ser-AS"/>
</dbReference>
<dbReference type="GO" id="GO:0012505">
    <property type="term" value="C:endomembrane system"/>
    <property type="evidence" value="ECO:0007669"/>
    <property type="project" value="UniProtKB-ARBA"/>
</dbReference>
<proteinExistence type="inferred from homology"/>
<dbReference type="InterPro" id="IPR018511">
    <property type="entry name" value="Hemolysin-typ_Ca-bd_CS"/>
</dbReference>
<dbReference type="PRINTS" id="PR00313">
    <property type="entry name" value="CABNDNGRPT"/>
</dbReference>
<dbReference type="GO" id="GO:0016020">
    <property type="term" value="C:membrane"/>
    <property type="evidence" value="ECO:0007669"/>
    <property type="project" value="TreeGrafter"/>
</dbReference>
<reference evidence="11" key="1">
    <citation type="submission" date="2011-06" db="EMBL/GenBank/DDBJ databases">
        <authorList>
            <consortium name="US DOE Joint Genome Institute (JGI-PGF)"/>
            <person name="Lucas S."/>
            <person name="Han J."/>
            <person name="Lapidus A."/>
            <person name="Cheng J.-F."/>
            <person name="Goodwin L."/>
            <person name="Pitluck S."/>
            <person name="Peters L."/>
            <person name="Land M.L."/>
            <person name="Hauser L."/>
            <person name="Vogl K."/>
            <person name="Liu Z."/>
            <person name="Overmann J."/>
            <person name="Frigaard N.-U."/>
            <person name="Bryant D.A."/>
            <person name="Woyke T.J."/>
        </authorList>
    </citation>
    <scope>NUCLEOTIDE SEQUENCE [LARGE SCALE GENOMIC DNA]</scope>
    <source>
        <strain evidence="11">970</strain>
    </source>
</reference>
<dbReference type="CDD" id="cd04059">
    <property type="entry name" value="Peptidases_S8_Protein_convertases_Kexins_Furin-like"/>
    <property type="match status" value="1"/>
</dbReference>
<keyword evidence="2 8" id="KW-0645">Protease</keyword>
<dbReference type="Gene3D" id="2.150.10.10">
    <property type="entry name" value="Serralysin-like metalloprotease, C-terminal"/>
    <property type="match status" value="1"/>
</dbReference>
<evidence type="ECO:0000259" key="9">
    <source>
        <dbReference type="PROSITE" id="PS51829"/>
    </source>
</evidence>
<dbReference type="InterPro" id="IPR015500">
    <property type="entry name" value="Peptidase_S8_subtilisin-rel"/>
</dbReference>
<dbReference type="InterPro" id="IPR002884">
    <property type="entry name" value="P_dom"/>
</dbReference>
<evidence type="ECO:0000256" key="4">
    <source>
        <dbReference type="ARBA" id="ARBA00022801"/>
    </source>
</evidence>
<evidence type="ECO:0000256" key="7">
    <source>
        <dbReference type="PIRSR" id="PIRSR615500-1"/>
    </source>
</evidence>
<gene>
    <name evidence="10" type="ORF">Thi970DRAFT_01702</name>
</gene>
<dbReference type="SUPFAM" id="SSF51120">
    <property type="entry name" value="beta-Roll"/>
    <property type="match status" value="1"/>
</dbReference>
<protein>
    <submittedName>
        <fullName evidence="10">Regulatory P domain of subtilisin-like proprotein convertases</fullName>
    </submittedName>
</protein>
<dbReference type="SUPFAM" id="SSF52743">
    <property type="entry name" value="Subtilisin-like"/>
    <property type="match status" value="1"/>
</dbReference>
<dbReference type="AlphaFoldDB" id="H8Z1P6"/>
<dbReference type="InterPro" id="IPR001343">
    <property type="entry name" value="Hemolysn_Ca-bd"/>
</dbReference>
<dbReference type="HOGENOM" id="CLU_009911_1_0_6"/>
<organism evidence="10 11">
    <name type="scientific">Thiorhodovibrio frisius</name>
    <dbReference type="NCBI Taxonomy" id="631362"/>
    <lineage>
        <taxon>Bacteria</taxon>
        <taxon>Pseudomonadati</taxon>
        <taxon>Pseudomonadota</taxon>
        <taxon>Gammaproteobacteria</taxon>
        <taxon>Chromatiales</taxon>
        <taxon>Chromatiaceae</taxon>
        <taxon>Thiorhodovibrio</taxon>
    </lineage>
</organism>
<name>H8Z1P6_9GAMM</name>
<dbReference type="PROSITE" id="PS00138">
    <property type="entry name" value="SUBTILASE_SER"/>
    <property type="match status" value="1"/>
</dbReference>
<dbReference type="PANTHER" id="PTHR42884">
    <property type="entry name" value="PROPROTEIN CONVERTASE SUBTILISIN/KEXIN-RELATED"/>
    <property type="match status" value="1"/>
</dbReference>
<reference evidence="10 11" key="2">
    <citation type="submission" date="2011-11" db="EMBL/GenBank/DDBJ databases">
        <authorList>
            <consortium name="US DOE Joint Genome Institute"/>
            <person name="Lucas S."/>
            <person name="Han J."/>
            <person name="Lapidus A."/>
            <person name="Cheng J.-F."/>
            <person name="Goodwin L."/>
            <person name="Pitluck S."/>
            <person name="Peters L."/>
            <person name="Ovchinnikova G."/>
            <person name="Zhang X."/>
            <person name="Detter J.C."/>
            <person name="Han C."/>
            <person name="Tapia R."/>
            <person name="Land M."/>
            <person name="Hauser L."/>
            <person name="Kyrpides N."/>
            <person name="Ivanova N."/>
            <person name="Pagani I."/>
            <person name="Vogl K."/>
            <person name="Liu Z."/>
            <person name="Overmann J."/>
            <person name="Frigaard N.-U."/>
            <person name="Bryant D."/>
            <person name="Woyke T."/>
        </authorList>
    </citation>
    <scope>NUCLEOTIDE SEQUENCE [LARGE SCALE GENOMIC DNA]</scope>
    <source>
        <strain evidence="10 11">970</strain>
    </source>
</reference>
<evidence type="ECO:0000256" key="3">
    <source>
        <dbReference type="ARBA" id="ARBA00022729"/>
    </source>
</evidence>
<dbReference type="PRINTS" id="PR00723">
    <property type="entry name" value="SUBTILISIN"/>
</dbReference>
<evidence type="ECO:0000256" key="6">
    <source>
        <dbReference type="ARBA" id="ARBA00022837"/>
    </source>
</evidence>
<dbReference type="RefSeq" id="WP_009148076.1">
    <property type="nucleotide sequence ID" value="NZ_CP121471.1"/>
</dbReference>
<feature type="active site" description="Charge relay system" evidence="7 8">
    <location>
        <position position="90"/>
    </location>
</feature>
<dbReference type="STRING" id="631362.Thi970DRAFT_01702"/>
<evidence type="ECO:0000256" key="1">
    <source>
        <dbReference type="ARBA" id="ARBA00005325"/>
    </source>
</evidence>
<dbReference type="EMBL" id="JH603169">
    <property type="protein sequence ID" value="EIC21491.1"/>
    <property type="molecule type" value="Genomic_DNA"/>
</dbReference>
<dbReference type="PANTHER" id="PTHR42884:SF14">
    <property type="entry name" value="NEUROENDOCRINE CONVERTASE 1"/>
    <property type="match status" value="1"/>
</dbReference>
<keyword evidence="6" id="KW-0106">Calcium</keyword>
<dbReference type="OrthoDB" id="9790784at2"/>
<comment type="similarity">
    <text evidence="1">Belongs to the peptidase S8 family. Furin subfamily.</text>
</comment>
<accession>H8Z1P6</accession>
<dbReference type="Pfam" id="PF01483">
    <property type="entry name" value="P_proprotein"/>
    <property type="match status" value="1"/>
</dbReference>
<dbReference type="GO" id="GO:0016485">
    <property type="term" value="P:protein processing"/>
    <property type="evidence" value="ECO:0007669"/>
    <property type="project" value="TreeGrafter"/>
</dbReference>